<evidence type="ECO:0000313" key="2">
    <source>
        <dbReference type="Proteomes" id="UP000594220"/>
    </source>
</evidence>
<organism evidence="1 2">
    <name type="scientific">Crocodylus porosus</name>
    <name type="common">Saltwater crocodile</name>
    <name type="synonym">Estuarine crocodile</name>
    <dbReference type="NCBI Taxonomy" id="8502"/>
    <lineage>
        <taxon>Eukaryota</taxon>
        <taxon>Metazoa</taxon>
        <taxon>Chordata</taxon>
        <taxon>Craniata</taxon>
        <taxon>Vertebrata</taxon>
        <taxon>Euteleostomi</taxon>
        <taxon>Archelosauria</taxon>
        <taxon>Archosauria</taxon>
        <taxon>Crocodylia</taxon>
        <taxon>Longirostres</taxon>
        <taxon>Crocodylidae</taxon>
        <taxon>Crocodylus</taxon>
    </lineage>
</organism>
<reference evidence="1" key="2">
    <citation type="submission" date="2025-09" db="UniProtKB">
        <authorList>
            <consortium name="Ensembl"/>
        </authorList>
    </citation>
    <scope>IDENTIFICATION</scope>
</reference>
<reference evidence="1" key="1">
    <citation type="submission" date="2025-08" db="UniProtKB">
        <authorList>
            <consortium name="Ensembl"/>
        </authorList>
    </citation>
    <scope>IDENTIFICATION</scope>
</reference>
<dbReference type="AlphaFoldDB" id="A0A7M4F9V2"/>
<dbReference type="Proteomes" id="UP000594220">
    <property type="component" value="Unplaced"/>
</dbReference>
<protein>
    <submittedName>
        <fullName evidence="1">Uncharacterized protein</fullName>
    </submittedName>
</protein>
<proteinExistence type="predicted"/>
<sequence length="55" mass="6125">FSCIVHVLPTLAPRWRLRSPARSSALSSSGHRKKQLKLCGYKRDADVSVLYLAGQ</sequence>
<dbReference type="Ensembl" id="ENSCPRT00005025532.1">
    <property type="protein sequence ID" value="ENSCPRP00005021850.1"/>
    <property type="gene ID" value="ENSCPRG00005015189.1"/>
</dbReference>
<evidence type="ECO:0000313" key="1">
    <source>
        <dbReference type="Ensembl" id="ENSCPRP00005021850.1"/>
    </source>
</evidence>
<accession>A0A7M4F9V2</accession>
<keyword evidence="2" id="KW-1185">Reference proteome</keyword>
<name>A0A7M4F9V2_CROPO</name>